<dbReference type="Pfam" id="PF22732">
    <property type="entry name" value="MSL3_chromo-like"/>
    <property type="match status" value="1"/>
</dbReference>
<keyword evidence="9" id="KW-1185">Reference proteome</keyword>
<feature type="domain" description="MSL3 chromodomain-like" evidence="8">
    <location>
        <begin position="14"/>
        <end position="89"/>
    </location>
</feature>
<proteinExistence type="predicted"/>
<dbReference type="InterPro" id="IPR038217">
    <property type="entry name" value="MRG_C_sf"/>
</dbReference>
<name>A0ABM4D395_HYDVU</name>
<feature type="domain" description="MRG" evidence="7">
    <location>
        <begin position="109"/>
        <end position="515"/>
    </location>
</feature>
<comment type="subcellular location">
    <subcellularLocation>
        <location evidence="1">Nucleus</location>
    </subcellularLocation>
</comment>
<feature type="compositionally biased region" description="Basic residues" evidence="6">
    <location>
        <begin position="284"/>
        <end position="297"/>
    </location>
</feature>
<gene>
    <name evidence="10" type="primary">LOC100201219</name>
</gene>
<dbReference type="InterPro" id="IPR053820">
    <property type="entry name" value="MSL3_chromo-like"/>
</dbReference>
<dbReference type="InterPro" id="IPR008676">
    <property type="entry name" value="MRG"/>
</dbReference>
<accession>A0ABM4D395</accession>
<dbReference type="Gene3D" id="2.30.30.140">
    <property type="match status" value="1"/>
</dbReference>
<evidence type="ECO:0000256" key="5">
    <source>
        <dbReference type="ARBA" id="ARBA00023242"/>
    </source>
</evidence>
<evidence type="ECO:0000256" key="1">
    <source>
        <dbReference type="ARBA" id="ARBA00004123"/>
    </source>
</evidence>
<dbReference type="PROSITE" id="PS51640">
    <property type="entry name" value="MRG"/>
    <property type="match status" value="1"/>
</dbReference>
<dbReference type="InterPro" id="IPR026541">
    <property type="entry name" value="MRG_dom"/>
</dbReference>
<evidence type="ECO:0000256" key="2">
    <source>
        <dbReference type="ARBA" id="ARBA00022853"/>
    </source>
</evidence>
<dbReference type="Proteomes" id="UP001652625">
    <property type="component" value="Chromosome 12"/>
</dbReference>
<feature type="compositionally biased region" description="Basic and acidic residues" evidence="6">
    <location>
        <begin position="269"/>
        <end position="281"/>
    </location>
</feature>
<dbReference type="InterPro" id="IPR016197">
    <property type="entry name" value="Chromo-like_dom_sf"/>
</dbReference>
<evidence type="ECO:0000313" key="9">
    <source>
        <dbReference type="Proteomes" id="UP001652625"/>
    </source>
</evidence>
<evidence type="ECO:0000256" key="3">
    <source>
        <dbReference type="ARBA" id="ARBA00023015"/>
    </source>
</evidence>
<dbReference type="PANTHER" id="PTHR10880">
    <property type="entry name" value="MORTALITY FACTOR 4-LIKE PROTEIN"/>
    <property type="match status" value="1"/>
</dbReference>
<dbReference type="GeneID" id="100201219"/>
<sequence length="521" mass="60380">MAELNKIEKDKDSFTVNDLVLCYEPDPHKARVLYEAKIIDIDQTKDDQGKLVSEFYVHFQGWNKSWDRWVLEDQILTINENSRELQSQLFKKAVQLRKRKPKKSEDDKSSEDEEKVKKEEKLFDIPLVSLDIPKVLATHLEDDCYRIQRKKKLVILPRKPCVTQILNDYLKQCMENPKTYDGRYLSLKIIGEVMEGLNTYFNFFLSTLLLYNFEREQYLTYFPYQDNFDEKMSQKDGLNTSLLTNTLESNEINESNEMDKPSTSSSSKVLDEVISTRKEVQTKVSKKRKEERRKSSREKKPINILQSGVSKNQPQTSEGKNIETTRSEKEKKSKYTNYTSISLNRSRRKINLYTASVKDTDNQCTIENSKTMHRAKLSGCGDDVSSIDIIKGNQCNDINIPTKTDVHFRRSTRSRKSSEEAAENVSQKSVNNDAKAKVKKANETEGFFMVYPLMPNGDSPADIYGVEHFLRLFVKLPVLLAVANIEEEKINIFLKCVSNLLEYLSKRKDLFSIDVYSDAII</sequence>
<dbReference type="PANTHER" id="PTHR10880:SF15">
    <property type="entry name" value="MSL COMPLEX SUBUNIT 3"/>
    <property type="match status" value="1"/>
</dbReference>
<keyword evidence="5" id="KW-0539">Nucleus</keyword>
<keyword evidence="2" id="KW-0156">Chromatin regulator</keyword>
<evidence type="ECO:0000259" key="8">
    <source>
        <dbReference type="Pfam" id="PF22732"/>
    </source>
</evidence>
<evidence type="ECO:0000259" key="7">
    <source>
        <dbReference type="Pfam" id="PF05712"/>
    </source>
</evidence>
<dbReference type="Gene3D" id="1.10.274.30">
    <property type="entry name" value="MRG domain"/>
    <property type="match status" value="2"/>
</dbReference>
<feature type="compositionally biased region" description="Basic and acidic residues" evidence="6">
    <location>
        <begin position="320"/>
        <end position="333"/>
    </location>
</feature>
<evidence type="ECO:0000256" key="6">
    <source>
        <dbReference type="SAM" id="MobiDB-lite"/>
    </source>
</evidence>
<dbReference type="SUPFAM" id="SSF54160">
    <property type="entry name" value="Chromo domain-like"/>
    <property type="match status" value="1"/>
</dbReference>
<organism evidence="9 10">
    <name type="scientific">Hydra vulgaris</name>
    <name type="common">Hydra</name>
    <name type="synonym">Hydra attenuata</name>
    <dbReference type="NCBI Taxonomy" id="6087"/>
    <lineage>
        <taxon>Eukaryota</taxon>
        <taxon>Metazoa</taxon>
        <taxon>Cnidaria</taxon>
        <taxon>Hydrozoa</taxon>
        <taxon>Hydroidolina</taxon>
        <taxon>Anthoathecata</taxon>
        <taxon>Aplanulata</taxon>
        <taxon>Hydridae</taxon>
        <taxon>Hydra</taxon>
    </lineage>
</organism>
<feature type="region of interest" description="Disordered" evidence="6">
    <location>
        <begin position="248"/>
        <end position="333"/>
    </location>
</feature>
<evidence type="ECO:0000313" key="10">
    <source>
        <dbReference type="RefSeq" id="XP_065668732.1"/>
    </source>
</evidence>
<protein>
    <submittedName>
        <fullName evidence="10">MSL complex subunit 3 isoform X2</fullName>
    </submittedName>
</protein>
<evidence type="ECO:0000256" key="4">
    <source>
        <dbReference type="ARBA" id="ARBA00023163"/>
    </source>
</evidence>
<keyword evidence="4" id="KW-0804">Transcription</keyword>
<dbReference type="RefSeq" id="XP_065668732.1">
    <property type="nucleotide sequence ID" value="XM_065812660.1"/>
</dbReference>
<dbReference type="Pfam" id="PF05712">
    <property type="entry name" value="MRG"/>
    <property type="match status" value="1"/>
</dbReference>
<feature type="region of interest" description="Disordered" evidence="6">
    <location>
        <begin position="408"/>
        <end position="436"/>
    </location>
</feature>
<feature type="compositionally biased region" description="Polar residues" evidence="6">
    <location>
        <begin position="304"/>
        <end position="319"/>
    </location>
</feature>
<keyword evidence="3" id="KW-0805">Transcription regulation</keyword>
<reference evidence="10" key="1">
    <citation type="submission" date="2025-08" db="UniProtKB">
        <authorList>
            <consortium name="RefSeq"/>
        </authorList>
    </citation>
    <scope>IDENTIFICATION</scope>
</reference>